<feature type="domain" description="SsuA/THI5-like" evidence="4">
    <location>
        <begin position="12"/>
        <end position="208"/>
    </location>
</feature>
<dbReference type="InterPro" id="IPR015168">
    <property type="entry name" value="SsuA/THI5"/>
</dbReference>
<organism evidence="5 6">
    <name type="scientific">Microbacterium pumilum</name>
    <dbReference type="NCBI Taxonomy" id="344165"/>
    <lineage>
        <taxon>Bacteria</taxon>
        <taxon>Bacillati</taxon>
        <taxon>Actinomycetota</taxon>
        <taxon>Actinomycetes</taxon>
        <taxon>Micrococcales</taxon>
        <taxon>Microbacteriaceae</taxon>
        <taxon>Microbacterium</taxon>
    </lineage>
</organism>
<dbReference type="SUPFAM" id="SSF53850">
    <property type="entry name" value="Periplasmic binding protein-like II"/>
    <property type="match status" value="1"/>
</dbReference>
<evidence type="ECO:0000256" key="2">
    <source>
        <dbReference type="ARBA" id="ARBA00010742"/>
    </source>
</evidence>
<dbReference type="Proteomes" id="UP001500326">
    <property type="component" value="Unassembled WGS sequence"/>
</dbReference>
<reference evidence="6" key="1">
    <citation type="journal article" date="2019" name="Int. J. Syst. Evol. Microbiol.">
        <title>The Global Catalogue of Microorganisms (GCM) 10K type strain sequencing project: providing services to taxonomists for standard genome sequencing and annotation.</title>
        <authorList>
            <consortium name="The Broad Institute Genomics Platform"/>
            <consortium name="The Broad Institute Genome Sequencing Center for Infectious Disease"/>
            <person name="Wu L."/>
            <person name="Ma J."/>
        </authorList>
    </citation>
    <scope>NUCLEOTIDE SEQUENCE [LARGE SCALE GENOMIC DNA]</scope>
    <source>
        <strain evidence="6">JCM 14902</strain>
    </source>
</reference>
<evidence type="ECO:0000259" key="4">
    <source>
        <dbReference type="Pfam" id="PF09084"/>
    </source>
</evidence>
<name>A0ABP5EE80_9MICO</name>
<dbReference type="PANTHER" id="PTHR30024:SF47">
    <property type="entry name" value="TAURINE-BINDING PERIPLASMIC PROTEIN"/>
    <property type="match status" value="1"/>
</dbReference>
<dbReference type="Gene3D" id="3.40.190.10">
    <property type="entry name" value="Periplasmic binding protein-like II"/>
    <property type="match status" value="2"/>
</dbReference>
<keyword evidence="3" id="KW-0732">Signal</keyword>
<evidence type="ECO:0000256" key="1">
    <source>
        <dbReference type="ARBA" id="ARBA00004418"/>
    </source>
</evidence>
<dbReference type="PANTHER" id="PTHR30024">
    <property type="entry name" value="ALIPHATIC SULFONATES-BINDING PROTEIN-RELATED"/>
    <property type="match status" value="1"/>
</dbReference>
<accession>A0ABP5EE80</accession>
<comment type="similarity">
    <text evidence="2">Belongs to the bacterial solute-binding protein SsuA/TauA family.</text>
</comment>
<evidence type="ECO:0000256" key="3">
    <source>
        <dbReference type="ARBA" id="ARBA00022729"/>
    </source>
</evidence>
<evidence type="ECO:0000313" key="5">
    <source>
        <dbReference type="EMBL" id="GAA1996545.1"/>
    </source>
</evidence>
<comment type="subcellular location">
    <subcellularLocation>
        <location evidence="1">Periplasm</location>
    </subcellularLocation>
</comment>
<sequence length="284" mass="31073">MLRQSHFVPPVPMIIATETGLFDRAGVHVTSTDTRGSDAQFEQLAAGEQDLAVTAFDNLFAWNRRGIRLRAIAQTERTTPLALFTQPDISHLEDLTDRTFAVDALDNGFALAARRILADSAVTVRFEEVGGVRERMQALVAGDVDATLLGPPFDTIAQQHGLHRLASINELLPGYPGQVLVTREDILSSRRDELQRYVRVLEQAVELARRLTDEEGIALLAGTGLPDSAATALWNERPRTLRIDVSGLIIVAGVRRDLQLLPEDQGDLSGLFDASFASEPKQAS</sequence>
<comment type="caution">
    <text evidence="5">The sequence shown here is derived from an EMBL/GenBank/DDBJ whole genome shotgun (WGS) entry which is preliminary data.</text>
</comment>
<evidence type="ECO:0000313" key="6">
    <source>
        <dbReference type="Proteomes" id="UP001500326"/>
    </source>
</evidence>
<dbReference type="EMBL" id="BAAAOH010000001">
    <property type="protein sequence ID" value="GAA1996545.1"/>
    <property type="molecule type" value="Genomic_DNA"/>
</dbReference>
<gene>
    <name evidence="5" type="ORF">GCM10009777_36810</name>
</gene>
<proteinExistence type="inferred from homology"/>
<dbReference type="RefSeq" id="WP_344065764.1">
    <property type="nucleotide sequence ID" value="NZ_BAAAOH010000001.1"/>
</dbReference>
<protein>
    <recommendedName>
        <fullName evidence="4">SsuA/THI5-like domain-containing protein</fullName>
    </recommendedName>
</protein>
<dbReference type="Pfam" id="PF09084">
    <property type="entry name" value="NMT1"/>
    <property type="match status" value="1"/>
</dbReference>
<keyword evidence="6" id="KW-1185">Reference proteome</keyword>